<name>A0A0A8UK02_LEGHA</name>
<evidence type="ECO:0000256" key="1">
    <source>
        <dbReference type="SAM" id="MobiDB-lite"/>
    </source>
</evidence>
<feature type="compositionally biased region" description="Basic and acidic residues" evidence="1">
    <location>
        <begin position="325"/>
        <end position="342"/>
    </location>
</feature>
<dbReference type="OrthoDB" id="5636249at2"/>
<dbReference type="HOGENOM" id="CLU_810842_0_0_6"/>
<keyword evidence="3" id="KW-1185">Reference proteome</keyword>
<dbReference type="PATRIC" id="fig|449.7.peg.1829"/>
<dbReference type="EMBL" id="LN681225">
    <property type="protein sequence ID" value="CEK09165.1"/>
    <property type="molecule type" value="Genomic_DNA"/>
</dbReference>
<sequence length="342" mass="38836">MLTDSQINTLLILRNREGNIFSQLPDEILYHIYKTKDVPNSTIARLVQAVAYGNLDVVKTMLNTDPRLLLQASHVSLPSGDMVSKVTPYECALGAGDDEMAKIISSYFAKIKGGEKEQAHQYAKYKSSIDNMPHQQVYDFKSLFEIINNSSHEDIAAALNKDFEYQSVLNDALAEFRETFQPRWIKKGMHFNYVNMLKVLEIFDLESLKAGLYFKDDKYRLGWQQVCGFVMRGLPACDRQVLAQGLIDVALSKKPVIRSFKCQFGGGEIPVVSDNSHTGLGFDYAINEHGTLSKTRQSSDVSFFVEVLEKFYQTKMENLQSLDIQPEKEEGYSHDEQNRLEA</sequence>
<dbReference type="RefSeq" id="WP_052673535.1">
    <property type="nucleotide sequence ID" value="NZ_LN681225.1"/>
</dbReference>
<feature type="region of interest" description="Disordered" evidence="1">
    <location>
        <begin position="323"/>
        <end position="342"/>
    </location>
</feature>
<organism evidence="2 3">
    <name type="scientific">Legionella hackeliae</name>
    <dbReference type="NCBI Taxonomy" id="449"/>
    <lineage>
        <taxon>Bacteria</taxon>
        <taxon>Pseudomonadati</taxon>
        <taxon>Pseudomonadota</taxon>
        <taxon>Gammaproteobacteria</taxon>
        <taxon>Legionellales</taxon>
        <taxon>Legionellaceae</taxon>
        <taxon>Legionella</taxon>
    </lineage>
</organism>
<dbReference type="AlphaFoldDB" id="A0A0A8UK02"/>
<reference evidence="3" key="1">
    <citation type="submission" date="2014-09" db="EMBL/GenBank/DDBJ databases">
        <authorList>
            <person name="Gomez-Valero L."/>
        </authorList>
    </citation>
    <scope>NUCLEOTIDE SEQUENCE [LARGE SCALE GENOMIC DNA]</scope>
    <source>
        <strain evidence="3">ATCC35250</strain>
    </source>
</reference>
<protein>
    <submittedName>
        <fullName evidence="2">Uncharacterized protein</fullName>
    </submittedName>
</protein>
<proteinExistence type="predicted"/>
<dbReference type="Proteomes" id="UP000032803">
    <property type="component" value="Chromosome I"/>
</dbReference>
<evidence type="ECO:0000313" key="2">
    <source>
        <dbReference type="EMBL" id="CEK09165.1"/>
    </source>
</evidence>
<dbReference type="KEGG" id="lha:LHA_0040"/>
<gene>
    <name evidence="2" type="ORF">LHA_0040</name>
</gene>
<accession>A0A0A8UK02</accession>
<evidence type="ECO:0000313" key="3">
    <source>
        <dbReference type="Proteomes" id="UP000032803"/>
    </source>
</evidence>